<dbReference type="Proteomes" id="UP000028981">
    <property type="component" value="Unassembled WGS sequence"/>
</dbReference>
<dbReference type="Gene3D" id="1.10.3210.10">
    <property type="entry name" value="Hypothetical protein af1432"/>
    <property type="match status" value="1"/>
</dbReference>
<name>A0A087M3J4_9HYPH</name>
<proteinExistence type="predicted"/>
<evidence type="ECO:0008006" key="3">
    <source>
        <dbReference type="Google" id="ProtNLM"/>
    </source>
</evidence>
<dbReference type="AlphaFoldDB" id="A0A087M3J4"/>
<keyword evidence="2" id="KW-1185">Reference proteome</keyword>
<organism evidence="1 2">
    <name type="scientific">Devosia riboflavina</name>
    <dbReference type="NCBI Taxonomy" id="46914"/>
    <lineage>
        <taxon>Bacteria</taxon>
        <taxon>Pseudomonadati</taxon>
        <taxon>Pseudomonadota</taxon>
        <taxon>Alphaproteobacteria</taxon>
        <taxon>Hyphomicrobiales</taxon>
        <taxon>Devosiaceae</taxon>
        <taxon>Devosia</taxon>
    </lineage>
</organism>
<accession>A0A087M3J4</accession>
<gene>
    <name evidence="1" type="ORF">JP75_07795</name>
</gene>
<dbReference type="STRING" id="46914.JP75_07795"/>
<comment type="caution">
    <text evidence="1">The sequence shown here is derived from an EMBL/GenBank/DDBJ whole genome shotgun (WGS) entry which is preliminary data.</text>
</comment>
<reference evidence="1 2" key="1">
    <citation type="submission" date="2014-08" db="EMBL/GenBank/DDBJ databases">
        <authorList>
            <person name="Hassan Y.I."/>
            <person name="Lepp D."/>
            <person name="Zhou T."/>
        </authorList>
    </citation>
    <scope>NUCLEOTIDE SEQUENCE [LARGE SCALE GENOMIC DNA]</scope>
    <source>
        <strain evidence="1 2">IFO13584</strain>
    </source>
</reference>
<dbReference type="EMBL" id="JQGC01000006">
    <property type="protein sequence ID" value="KFL31447.1"/>
    <property type="molecule type" value="Genomic_DNA"/>
</dbReference>
<sequence>MKAASIRRIKGPTILLGSGTYYDFEDPESSQITIEDIAYGLAYTARFAGQTFSPHLNRRVMYVVAEHCVRGSWAAEASGRPDLALQFLMHETGEPVCGDMTGPLKSLCPEYKTIEKRCEAANAARFGIVFTDPTELKLIDLRMLATERRDLMRWGGEEWDWVKGAEPYDFKIIPWGPDEAAERFLTRYWELTANA</sequence>
<evidence type="ECO:0000313" key="1">
    <source>
        <dbReference type="EMBL" id="KFL31447.1"/>
    </source>
</evidence>
<protein>
    <recommendedName>
        <fullName evidence="3">HD domain-containing protein</fullName>
    </recommendedName>
</protein>
<evidence type="ECO:0000313" key="2">
    <source>
        <dbReference type="Proteomes" id="UP000028981"/>
    </source>
</evidence>
<dbReference type="SUPFAM" id="SSF109604">
    <property type="entry name" value="HD-domain/PDEase-like"/>
    <property type="match status" value="1"/>
</dbReference>